<dbReference type="EMBL" id="GBXM01055193">
    <property type="protein sequence ID" value="JAH53384.1"/>
    <property type="molecule type" value="Transcribed_RNA"/>
</dbReference>
<protein>
    <submittedName>
        <fullName evidence="1">Uncharacterized protein</fullName>
    </submittedName>
</protein>
<organism evidence="1">
    <name type="scientific">Anguilla anguilla</name>
    <name type="common">European freshwater eel</name>
    <name type="synonym">Muraena anguilla</name>
    <dbReference type="NCBI Taxonomy" id="7936"/>
    <lineage>
        <taxon>Eukaryota</taxon>
        <taxon>Metazoa</taxon>
        <taxon>Chordata</taxon>
        <taxon>Craniata</taxon>
        <taxon>Vertebrata</taxon>
        <taxon>Euteleostomi</taxon>
        <taxon>Actinopterygii</taxon>
        <taxon>Neopterygii</taxon>
        <taxon>Teleostei</taxon>
        <taxon>Anguilliformes</taxon>
        <taxon>Anguillidae</taxon>
        <taxon>Anguilla</taxon>
    </lineage>
</organism>
<sequence length="21" mass="2644">MQLPYKKLLHRMQAAYVMCYR</sequence>
<dbReference type="EMBL" id="GBXM01052626">
    <property type="protein sequence ID" value="JAH55951.1"/>
    <property type="molecule type" value="Transcribed_RNA"/>
</dbReference>
<evidence type="ECO:0000313" key="1">
    <source>
        <dbReference type="EMBL" id="JAH57141.1"/>
    </source>
</evidence>
<reference evidence="1" key="1">
    <citation type="submission" date="2014-11" db="EMBL/GenBank/DDBJ databases">
        <authorList>
            <person name="Amaro Gonzalez C."/>
        </authorList>
    </citation>
    <scope>NUCLEOTIDE SEQUENCE</scope>
</reference>
<reference evidence="1" key="2">
    <citation type="journal article" date="2015" name="Fish Shellfish Immunol.">
        <title>Early steps in the European eel (Anguilla anguilla)-Vibrio vulnificus interaction in the gills: Role of the RtxA13 toxin.</title>
        <authorList>
            <person name="Callol A."/>
            <person name="Pajuelo D."/>
            <person name="Ebbesson L."/>
            <person name="Teles M."/>
            <person name="MacKenzie S."/>
            <person name="Amaro C."/>
        </authorList>
    </citation>
    <scope>NUCLEOTIDE SEQUENCE</scope>
</reference>
<dbReference type="EMBL" id="GBXM01048830">
    <property type="protein sequence ID" value="JAH59747.1"/>
    <property type="molecule type" value="Transcribed_RNA"/>
</dbReference>
<dbReference type="AlphaFoldDB" id="A0A0E9TU89"/>
<name>A0A0E9TU89_ANGAN</name>
<accession>A0A0E9TU89</accession>
<proteinExistence type="predicted"/>
<dbReference type="EMBL" id="GBXM01051436">
    <property type="protein sequence ID" value="JAH57141.1"/>
    <property type="molecule type" value="Transcribed_RNA"/>
</dbReference>